<organism evidence="1 2">
    <name type="scientific">Desertifilum tharense IPPAS B-1220</name>
    <dbReference type="NCBI Taxonomy" id="1781255"/>
    <lineage>
        <taxon>Bacteria</taxon>
        <taxon>Bacillati</taxon>
        <taxon>Cyanobacteriota</taxon>
        <taxon>Cyanophyceae</taxon>
        <taxon>Desertifilales</taxon>
        <taxon>Desertifilaceae</taxon>
        <taxon>Desertifilum</taxon>
    </lineage>
</organism>
<protein>
    <submittedName>
        <fullName evidence="1">GTPase</fullName>
    </submittedName>
</protein>
<reference evidence="1 2" key="1">
    <citation type="journal article" date="2016" name="Genome Announc.">
        <title>Draft Genome Sequence of the Thermotolerant Cyanobacterium Desertifilum sp. IPPAS B-1220.</title>
        <authorList>
            <person name="Mironov K.S."/>
            <person name="Sinetova M.A."/>
            <person name="Bolatkhan K."/>
            <person name="Zayadan B.K."/>
            <person name="Ustinova V.V."/>
            <person name="Kupriyanova E.V."/>
            <person name="Skrypnik A.N."/>
            <person name="Gogoleva N.E."/>
            <person name="Gogolev Y.V."/>
            <person name="Los D.A."/>
        </authorList>
    </citation>
    <scope>NUCLEOTIDE SEQUENCE [LARGE SCALE GENOMIC DNA]</scope>
    <source>
        <strain evidence="1 2">IPPAS B-1220</strain>
    </source>
</reference>
<keyword evidence="2" id="KW-1185">Reference proteome</keyword>
<gene>
    <name evidence="1" type="ORF">BH720_016835</name>
</gene>
<dbReference type="EMBL" id="CP182909">
    <property type="protein sequence ID" value="XPM66747.1"/>
    <property type="molecule type" value="Genomic_DNA"/>
</dbReference>
<evidence type="ECO:0000313" key="1">
    <source>
        <dbReference type="EMBL" id="XPM66747.1"/>
    </source>
</evidence>
<sequence>MSDQAIDTLKLIFQDQPGLLEIIQLGGIESEQLLNTFRKQELFTTPINLYVTGRTGSGKTSLGNRLLNQSIMNSTGYQDCTDKVGFFKLASNLCYFDLPGAGSDEEYENINRVALLMDQRIDEDLGKAPVSSFEVATYGNQGQIKEEGVEVSDWQSEKSQRTIAPDVILYVIAPHTQFLRCDSQYLASLLKSQKKRTDKNKAIFALNIFQREGRVLSTPQNIADVRKKVTEIYQKHYPAEEPFIVEFNALTGDGINEITSNICKILPKSKLGNIEQVLRDDLKQFAERERRDRYLKNLIRIVSRLATYKVDQKAGDRDLIQTATSAIVTYGVKTFQNLDKLEKIKSDIDLEINLITAKLKEERQRLITINENKTESKDITREVPKFEEVTVTDWIVVNEVRVKSVSGLKKFTNIITGFFGIKFFDDKFINETVRKPIERIETRLAGYETEVIGTIEAVVGQVEKVIGQEYLKGGYSVIKSLLAIGLGTQAYCNEENANFQSCVDRAEARLEHCLNSLQSKIEYWVDTEDARTAEHNLIQLLETTLS</sequence>
<evidence type="ECO:0000313" key="2">
    <source>
        <dbReference type="Proteomes" id="UP000095472"/>
    </source>
</evidence>
<dbReference type="Proteomes" id="UP000095472">
    <property type="component" value="Chromosome"/>
</dbReference>
<accession>A0ACD5H0T4</accession>
<name>A0ACD5H0T4_9CYAN</name>
<proteinExistence type="predicted"/>